<comment type="catalytic activity">
    <reaction evidence="15 16">
        <text>tRNA(Met) + L-methionine + ATP = L-methionyl-tRNA(Met) + AMP + diphosphate</text>
        <dbReference type="Rhea" id="RHEA:13481"/>
        <dbReference type="Rhea" id="RHEA-COMP:9667"/>
        <dbReference type="Rhea" id="RHEA-COMP:9698"/>
        <dbReference type="ChEBI" id="CHEBI:30616"/>
        <dbReference type="ChEBI" id="CHEBI:33019"/>
        <dbReference type="ChEBI" id="CHEBI:57844"/>
        <dbReference type="ChEBI" id="CHEBI:78442"/>
        <dbReference type="ChEBI" id="CHEBI:78530"/>
        <dbReference type="ChEBI" id="CHEBI:456215"/>
        <dbReference type="EC" id="6.1.1.10"/>
    </reaction>
</comment>
<dbReference type="Pfam" id="PF09334">
    <property type="entry name" value="tRNA-synt_1g"/>
    <property type="match status" value="1"/>
</dbReference>
<dbReference type="InterPro" id="IPR033911">
    <property type="entry name" value="MetRS_core"/>
</dbReference>
<dbReference type="InterPro" id="IPR041872">
    <property type="entry name" value="Anticodon_Met"/>
</dbReference>
<dbReference type="NCBIfam" id="NF001100">
    <property type="entry name" value="PRK00133.1"/>
    <property type="match status" value="1"/>
</dbReference>
<dbReference type="EMBL" id="JMCC02000001">
    <property type="protein sequence ID" value="KIG19536.1"/>
    <property type="molecule type" value="Genomic_DNA"/>
</dbReference>
<keyword evidence="5 16" id="KW-0963">Cytoplasm</keyword>
<dbReference type="NCBIfam" id="TIGR00398">
    <property type="entry name" value="metG"/>
    <property type="match status" value="1"/>
</dbReference>
<dbReference type="GO" id="GO:0006431">
    <property type="term" value="P:methionyl-tRNA aminoacylation"/>
    <property type="evidence" value="ECO:0007669"/>
    <property type="project" value="UniProtKB-UniRule"/>
</dbReference>
<accession>A0A0C2D8Y4</accession>
<dbReference type="Pfam" id="PF19303">
    <property type="entry name" value="Anticodon_3"/>
    <property type="match status" value="1"/>
</dbReference>
<dbReference type="Gene3D" id="2.40.50.140">
    <property type="entry name" value="Nucleic acid-binding proteins"/>
    <property type="match status" value="1"/>
</dbReference>
<evidence type="ECO:0000256" key="7">
    <source>
        <dbReference type="ARBA" id="ARBA00022598"/>
    </source>
</evidence>
<dbReference type="RefSeq" id="WP_052545892.1">
    <property type="nucleotide sequence ID" value="NZ_JMCC02000001.1"/>
</dbReference>
<keyword evidence="6 16" id="KW-0820">tRNA-binding</keyword>
<dbReference type="SUPFAM" id="SSF50249">
    <property type="entry name" value="Nucleic acid-binding proteins"/>
    <property type="match status" value="1"/>
</dbReference>
<keyword evidence="8 16" id="KW-0479">Metal-binding</keyword>
<dbReference type="PANTHER" id="PTHR45765">
    <property type="entry name" value="METHIONINE--TRNA LIGASE"/>
    <property type="match status" value="1"/>
</dbReference>
<dbReference type="Gene3D" id="2.20.28.20">
    <property type="entry name" value="Methionyl-tRNA synthetase, Zn-domain"/>
    <property type="match status" value="1"/>
</dbReference>
<reference evidence="18 19" key="1">
    <citation type="submission" date="2014-12" db="EMBL/GenBank/DDBJ databases">
        <title>Genome assembly of Enhygromyxa salina DSM 15201.</title>
        <authorList>
            <person name="Sharma G."/>
            <person name="Subramanian S."/>
        </authorList>
    </citation>
    <scope>NUCLEOTIDE SEQUENCE [LARGE SCALE GENOMIC DNA]</scope>
    <source>
        <strain evidence="18 19">DSM 15201</strain>
    </source>
</reference>
<dbReference type="InterPro" id="IPR023458">
    <property type="entry name" value="Met-tRNA_ligase_1"/>
</dbReference>
<organism evidence="18 19">
    <name type="scientific">Enhygromyxa salina</name>
    <dbReference type="NCBI Taxonomy" id="215803"/>
    <lineage>
        <taxon>Bacteria</taxon>
        <taxon>Pseudomonadati</taxon>
        <taxon>Myxococcota</taxon>
        <taxon>Polyangia</taxon>
        <taxon>Nannocystales</taxon>
        <taxon>Nannocystaceae</taxon>
        <taxon>Enhygromyxa</taxon>
    </lineage>
</organism>
<keyword evidence="14 16" id="KW-0030">Aminoacyl-tRNA synthetase</keyword>
<keyword evidence="13 16" id="KW-0648">Protein biosynthesis</keyword>
<evidence type="ECO:0000256" key="13">
    <source>
        <dbReference type="ARBA" id="ARBA00022917"/>
    </source>
</evidence>
<evidence type="ECO:0000256" key="9">
    <source>
        <dbReference type="ARBA" id="ARBA00022741"/>
    </source>
</evidence>
<comment type="subunit">
    <text evidence="4 16">Homodimer.</text>
</comment>
<comment type="cofactor">
    <cofactor evidence="16">
        <name>Zn(2+)</name>
        <dbReference type="ChEBI" id="CHEBI:29105"/>
    </cofactor>
    <text evidence="16">Binds 1 zinc ion per subunit.</text>
</comment>
<feature type="domain" description="TRNA-binding" evidence="17">
    <location>
        <begin position="592"/>
        <end position="694"/>
    </location>
</feature>
<dbReference type="PROSITE" id="PS50886">
    <property type="entry name" value="TRBD"/>
    <property type="match status" value="1"/>
</dbReference>
<name>A0A0C2D8Y4_9BACT</name>
<comment type="function">
    <text evidence="1 16">Is required not only for elongation of protein synthesis but also for the initiation of all mRNA translation through initiator tRNA(fMet) aminoacylation.</text>
</comment>
<dbReference type="AlphaFoldDB" id="A0A0C2D8Y4"/>
<feature type="binding site" evidence="16">
    <location>
        <position position="342"/>
    </location>
    <ligand>
        <name>ATP</name>
        <dbReference type="ChEBI" id="CHEBI:30616"/>
    </ligand>
</feature>
<dbReference type="GO" id="GO:0000049">
    <property type="term" value="F:tRNA binding"/>
    <property type="evidence" value="ECO:0007669"/>
    <property type="project" value="UniProtKB-UniRule"/>
</dbReference>
<feature type="binding site" evidence="16">
    <location>
        <position position="146"/>
    </location>
    <ligand>
        <name>Zn(2+)</name>
        <dbReference type="ChEBI" id="CHEBI:29105"/>
    </ligand>
</feature>
<keyword evidence="11 16" id="KW-0067">ATP-binding</keyword>
<keyword evidence="12 16" id="KW-0694">RNA-binding</keyword>
<evidence type="ECO:0000256" key="5">
    <source>
        <dbReference type="ARBA" id="ARBA00022490"/>
    </source>
</evidence>
<dbReference type="Proteomes" id="UP000031599">
    <property type="component" value="Unassembled WGS sequence"/>
</dbReference>
<dbReference type="InterPro" id="IPR014758">
    <property type="entry name" value="Met-tRNA_synth"/>
</dbReference>
<evidence type="ECO:0000256" key="16">
    <source>
        <dbReference type="HAMAP-Rule" id="MF_00098"/>
    </source>
</evidence>
<comment type="caution">
    <text evidence="16">Lacks conserved residue(s) required for the propagation of feature annotation.</text>
</comment>
<dbReference type="SUPFAM" id="SSF47323">
    <property type="entry name" value="Anticodon-binding domain of a subclass of class I aminoacyl-tRNA synthetases"/>
    <property type="match status" value="1"/>
</dbReference>
<dbReference type="GO" id="GO:0005524">
    <property type="term" value="F:ATP binding"/>
    <property type="evidence" value="ECO:0007669"/>
    <property type="project" value="UniProtKB-UniRule"/>
</dbReference>
<dbReference type="PRINTS" id="PR01041">
    <property type="entry name" value="TRNASYNTHMET"/>
</dbReference>
<evidence type="ECO:0000256" key="11">
    <source>
        <dbReference type="ARBA" id="ARBA00022840"/>
    </source>
</evidence>
<evidence type="ECO:0000256" key="12">
    <source>
        <dbReference type="ARBA" id="ARBA00022884"/>
    </source>
</evidence>
<feature type="binding site" evidence="16">
    <location>
        <position position="143"/>
    </location>
    <ligand>
        <name>Zn(2+)</name>
        <dbReference type="ChEBI" id="CHEBI:29105"/>
    </ligand>
</feature>
<dbReference type="GO" id="GO:0005829">
    <property type="term" value="C:cytosol"/>
    <property type="evidence" value="ECO:0007669"/>
    <property type="project" value="TreeGrafter"/>
</dbReference>
<dbReference type="InterPro" id="IPR012340">
    <property type="entry name" value="NA-bd_OB-fold"/>
</dbReference>
<proteinExistence type="inferred from homology"/>
<evidence type="ECO:0000256" key="15">
    <source>
        <dbReference type="ARBA" id="ARBA00047364"/>
    </source>
</evidence>
<dbReference type="GO" id="GO:0004825">
    <property type="term" value="F:methionine-tRNA ligase activity"/>
    <property type="evidence" value="ECO:0007669"/>
    <property type="project" value="UniProtKB-UniRule"/>
</dbReference>
<dbReference type="FunFam" id="2.40.50.140:FF:000042">
    <property type="entry name" value="Methionine--tRNA ligase"/>
    <property type="match status" value="1"/>
</dbReference>
<keyword evidence="7 16" id="KW-0436">Ligase</keyword>
<dbReference type="SUPFAM" id="SSF57770">
    <property type="entry name" value="Methionyl-tRNA synthetase (MetRS), Zn-domain"/>
    <property type="match status" value="1"/>
</dbReference>
<dbReference type="Pfam" id="PF01588">
    <property type="entry name" value="tRNA_bind"/>
    <property type="match status" value="1"/>
</dbReference>
<feature type="binding site" evidence="16">
    <location>
        <position position="156"/>
    </location>
    <ligand>
        <name>Zn(2+)</name>
        <dbReference type="ChEBI" id="CHEBI:29105"/>
    </ligand>
</feature>
<dbReference type="InterPro" id="IPR009080">
    <property type="entry name" value="tRNAsynth_Ia_anticodon-bd"/>
</dbReference>
<dbReference type="InterPro" id="IPR004495">
    <property type="entry name" value="Met-tRNA-synth_bsu_C"/>
</dbReference>
<evidence type="ECO:0000256" key="14">
    <source>
        <dbReference type="ARBA" id="ARBA00023146"/>
    </source>
</evidence>
<evidence type="ECO:0000256" key="10">
    <source>
        <dbReference type="ARBA" id="ARBA00022833"/>
    </source>
</evidence>
<dbReference type="InterPro" id="IPR002547">
    <property type="entry name" value="tRNA-bd_dom"/>
</dbReference>
<dbReference type="PANTHER" id="PTHR45765:SF1">
    <property type="entry name" value="METHIONINE--TRNA LIGASE, CYTOPLASMIC"/>
    <property type="match status" value="1"/>
</dbReference>
<evidence type="ECO:0000256" key="6">
    <source>
        <dbReference type="ARBA" id="ARBA00022555"/>
    </source>
</evidence>
<comment type="caution">
    <text evidence="18">The sequence shown here is derived from an EMBL/GenBank/DDBJ whole genome shotgun (WGS) entry which is preliminary data.</text>
</comment>
<dbReference type="CDD" id="cd00814">
    <property type="entry name" value="MetRS_core"/>
    <property type="match status" value="1"/>
</dbReference>
<dbReference type="Gene3D" id="1.10.730.10">
    <property type="entry name" value="Isoleucyl-tRNA Synthetase, Domain 1"/>
    <property type="match status" value="1"/>
</dbReference>
<dbReference type="CDD" id="cd02800">
    <property type="entry name" value="tRNA_bind_EcMetRS_like"/>
    <property type="match status" value="1"/>
</dbReference>
<dbReference type="HAMAP" id="MF_00098">
    <property type="entry name" value="Met_tRNA_synth_type1"/>
    <property type="match status" value="1"/>
</dbReference>
<dbReference type="CDD" id="cd07957">
    <property type="entry name" value="Anticodon_Ia_Met"/>
    <property type="match status" value="1"/>
</dbReference>
<gene>
    <name evidence="16" type="primary">metG</name>
    <name evidence="18" type="ORF">DB30_00045</name>
</gene>
<evidence type="ECO:0000256" key="2">
    <source>
        <dbReference type="ARBA" id="ARBA00004496"/>
    </source>
</evidence>
<dbReference type="FunFam" id="2.20.28.20:FF:000001">
    <property type="entry name" value="Methionine--tRNA ligase"/>
    <property type="match status" value="1"/>
</dbReference>
<dbReference type="InterPro" id="IPR029038">
    <property type="entry name" value="MetRS_Zn"/>
</dbReference>
<dbReference type="NCBIfam" id="TIGR00399">
    <property type="entry name" value="metG_C_term"/>
    <property type="match status" value="1"/>
</dbReference>
<dbReference type="SUPFAM" id="SSF52374">
    <property type="entry name" value="Nucleotidylyl transferase"/>
    <property type="match status" value="1"/>
</dbReference>
<dbReference type="InterPro" id="IPR015413">
    <property type="entry name" value="Methionyl/Leucyl_tRNA_Synth"/>
</dbReference>
<evidence type="ECO:0000256" key="4">
    <source>
        <dbReference type="ARBA" id="ARBA00011738"/>
    </source>
</evidence>
<feature type="binding site" evidence="16">
    <location>
        <position position="159"/>
    </location>
    <ligand>
        <name>Zn(2+)</name>
        <dbReference type="ChEBI" id="CHEBI:29105"/>
    </ligand>
</feature>
<evidence type="ECO:0000256" key="3">
    <source>
        <dbReference type="ARBA" id="ARBA00008258"/>
    </source>
</evidence>
<keyword evidence="9 16" id="KW-0547">Nucleotide-binding</keyword>
<evidence type="ECO:0000256" key="1">
    <source>
        <dbReference type="ARBA" id="ARBA00003314"/>
    </source>
</evidence>
<protein>
    <recommendedName>
        <fullName evidence="16">Methionine--tRNA ligase</fullName>
        <ecNumber evidence="16">6.1.1.10</ecNumber>
    </recommendedName>
    <alternativeName>
        <fullName evidence="16">Methionyl-tRNA synthetase</fullName>
        <shortName evidence="16">MetRS</shortName>
    </alternativeName>
</protein>
<comment type="subcellular location">
    <subcellularLocation>
        <location evidence="2 16">Cytoplasm</location>
    </subcellularLocation>
</comment>
<comment type="similarity">
    <text evidence="3 16">Belongs to the class-I aminoacyl-tRNA synthetase family. MetG type 1 subfamily.</text>
</comment>
<evidence type="ECO:0000313" key="19">
    <source>
        <dbReference type="Proteomes" id="UP000031599"/>
    </source>
</evidence>
<dbReference type="EC" id="6.1.1.10" evidence="16"/>
<dbReference type="Gene3D" id="3.40.50.620">
    <property type="entry name" value="HUPs"/>
    <property type="match status" value="1"/>
</dbReference>
<sequence>MANKVLVTAALTYANGPAHLGHVLEAIQTDVYVRARRMMGDEVIFMWADDTHGTPIQIRALREGIDPEQLIARVYDEHVKAYNGFQIGYDIFYTTHSEENRKHAAAIFEALRERGDIEVRDVEQLYSEVDQMFLPDRMVQGTCPVCKTPDQDGDSCERCGSTYRPTELIEPRSVISGDTPVLRTSEHLFVPLARHEAFLREWLTPASEGGATILQDSVRNFVLSWVDGGLRDWDISREAPYFGIEIPGFPGKYFYVWFDAPIGYIAATEKWCELNGKNLDDWWKAPPGREDGQTEIVHVIGKDIVYFHCLFWPAMLNAAGYTVPSRVQVHGWLKVNGEKMSKRRGTFILANTYLEHVDPAYLRYYLAARLSSNQDDFDLAMDDFVLRVNADLVGKAANLASRSIKFLNNKLGGTLGPIPEDGAAVLEGARQKLLEVPDLYRNFDSAKALRLAMEMAEACDGYINEHAPWKVIKTDPERARAILTVGVQVSKLVGAVLKPVLPEWGEKIERMLKLDQPLSFANAAEPLPAGLELGAYETLAERLQSATLDALIEASKQDVAADQAVGATQSEDAGPSFDYEVAPLAEEVGIDALEQIDLRVGKIVECEQVPKAKKLLRLTVDLGPLGQRNVFSGISQSYAPDQLLGKHVVMFANLKPRTMRFGVSEGMIMAAGQSDDKVTVIELDPRSLPGDKIS</sequence>
<keyword evidence="10 16" id="KW-0862">Zinc</keyword>
<evidence type="ECO:0000259" key="17">
    <source>
        <dbReference type="PROSITE" id="PS50886"/>
    </source>
</evidence>
<evidence type="ECO:0000256" key="8">
    <source>
        <dbReference type="ARBA" id="ARBA00022723"/>
    </source>
</evidence>
<dbReference type="InterPro" id="IPR014729">
    <property type="entry name" value="Rossmann-like_a/b/a_fold"/>
</dbReference>
<evidence type="ECO:0000313" key="18">
    <source>
        <dbReference type="EMBL" id="KIG19536.1"/>
    </source>
</evidence>
<dbReference type="GO" id="GO:0046872">
    <property type="term" value="F:metal ion binding"/>
    <property type="evidence" value="ECO:0007669"/>
    <property type="project" value="UniProtKB-KW"/>
</dbReference>